<evidence type="ECO:0000256" key="1">
    <source>
        <dbReference type="SAM" id="MobiDB-lite"/>
    </source>
</evidence>
<evidence type="ECO:0000256" key="2">
    <source>
        <dbReference type="SAM" id="Phobius"/>
    </source>
</evidence>
<feature type="region of interest" description="Disordered" evidence="1">
    <location>
        <begin position="121"/>
        <end position="146"/>
    </location>
</feature>
<dbReference type="Pfam" id="PF06170">
    <property type="entry name" value="DUF983"/>
    <property type="match status" value="1"/>
</dbReference>
<accession>A0A5B2W117</accession>
<evidence type="ECO:0000313" key="4">
    <source>
        <dbReference type="Proteomes" id="UP000323142"/>
    </source>
</evidence>
<name>A0A5B2W117_9HYPH</name>
<organism evidence="3 4">
    <name type="scientific">Salinarimonas soli</name>
    <dbReference type="NCBI Taxonomy" id="1638099"/>
    <lineage>
        <taxon>Bacteria</taxon>
        <taxon>Pseudomonadati</taxon>
        <taxon>Pseudomonadota</taxon>
        <taxon>Alphaproteobacteria</taxon>
        <taxon>Hyphomicrobiales</taxon>
        <taxon>Salinarimonadaceae</taxon>
        <taxon>Salinarimonas</taxon>
    </lineage>
</organism>
<reference evidence="3 4" key="1">
    <citation type="submission" date="2019-09" db="EMBL/GenBank/DDBJ databases">
        <title>Salinarimonas rosea gen. nov., sp. nov., a new member of the a-2 subgroup of the Proteobacteria.</title>
        <authorList>
            <person name="Liu J."/>
        </authorList>
    </citation>
    <scope>NUCLEOTIDE SEQUENCE [LARGE SCALE GENOMIC DNA]</scope>
    <source>
        <strain evidence="3 4">BN140002</strain>
    </source>
</reference>
<dbReference type="InterPro" id="IPR009325">
    <property type="entry name" value="DUF983"/>
</dbReference>
<comment type="caution">
    <text evidence="3">The sequence shown here is derived from an EMBL/GenBank/DDBJ whole genome shotgun (WGS) entry which is preliminary data.</text>
</comment>
<reference evidence="3 4" key="2">
    <citation type="submission" date="2019-09" db="EMBL/GenBank/DDBJ databases">
        <authorList>
            <person name="Jin C."/>
        </authorList>
    </citation>
    <scope>NUCLEOTIDE SEQUENCE [LARGE SCALE GENOMIC DNA]</scope>
    <source>
        <strain evidence="3 4">BN140002</strain>
    </source>
</reference>
<keyword evidence="2" id="KW-1133">Transmembrane helix</keyword>
<keyword evidence="4" id="KW-1185">Reference proteome</keyword>
<proteinExistence type="predicted"/>
<evidence type="ECO:0000313" key="3">
    <source>
        <dbReference type="EMBL" id="KAA2244117.1"/>
    </source>
</evidence>
<feature type="compositionally biased region" description="Basic and acidic residues" evidence="1">
    <location>
        <begin position="128"/>
        <end position="146"/>
    </location>
</feature>
<dbReference type="EMBL" id="VUOA01000005">
    <property type="protein sequence ID" value="KAA2244117.1"/>
    <property type="molecule type" value="Genomic_DNA"/>
</dbReference>
<gene>
    <name evidence="3" type="ORF">F0L46_01530</name>
</gene>
<keyword evidence="2" id="KW-0812">Transmembrane</keyword>
<feature type="transmembrane region" description="Helical" evidence="2">
    <location>
        <begin position="46"/>
        <end position="64"/>
    </location>
</feature>
<dbReference type="AlphaFoldDB" id="A0A5B2W117"/>
<dbReference type="Proteomes" id="UP000323142">
    <property type="component" value="Unassembled WGS sequence"/>
</dbReference>
<feature type="transmembrane region" description="Helical" evidence="2">
    <location>
        <begin position="76"/>
        <end position="94"/>
    </location>
</feature>
<sequence length="146" mass="15478">MVGIGRGLKGRCPACGQGRLFGRFLKVVDSCQACGTELHHHRSDDLPPYLVIAIAGKIVGFGVYWTEMSDNPPPALVSIAVWLSVALVACILLLQPVKGAVVGLQYALGMHGFGAPSPIGSPYDTETGLERPHAADPRRPAHVDRA</sequence>
<dbReference type="OrthoDB" id="9799456at2"/>
<keyword evidence="2" id="KW-0472">Membrane</keyword>
<protein>
    <submittedName>
        <fullName evidence="3">DUF983 domain-containing protein</fullName>
    </submittedName>
</protein>